<dbReference type="Pfam" id="PF00072">
    <property type="entry name" value="Response_reg"/>
    <property type="match status" value="1"/>
</dbReference>
<dbReference type="Proteomes" id="UP000050417">
    <property type="component" value="Unassembled WGS sequence"/>
</dbReference>
<dbReference type="InterPro" id="IPR011006">
    <property type="entry name" value="CheY-like_superfamily"/>
</dbReference>
<dbReference type="InterPro" id="IPR058245">
    <property type="entry name" value="NreC/VraR/RcsB-like_REC"/>
</dbReference>
<sequence>MPIKVLLVDDHKIVRQGVRAYLCTLADIEVIAEADSGAAALLAVDQHHPDVVLMDLEMPGELDGISTTRQIRKQHPATQVIVVTSHHQDEYIFPAVRAGAVSYLLKDVEPDELADAIRKAASGEAVLDSRVASRIILELQGLRQDEVNPFTELSEREFEVLRLIAAGKSNAEIANTLVIGESTVKTHISNLLKKLHLEDRTQAAVYAWQQGIVRRK</sequence>
<dbReference type="GO" id="GO:0006355">
    <property type="term" value="P:regulation of DNA-templated transcription"/>
    <property type="evidence" value="ECO:0007669"/>
    <property type="project" value="InterPro"/>
</dbReference>
<gene>
    <name evidence="6" type="ORF">ADN00_16440</name>
</gene>
<feature type="domain" description="Response regulatory" evidence="5">
    <location>
        <begin position="4"/>
        <end position="121"/>
    </location>
</feature>
<dbReference type="EMBL" id="LGCL01000040">
    <property type="protein sequence ID" value="KPL72064.1"/>
    <property type="molecule type" value="Genomic_DNA"/>
</dbReference>
<dbReference type="SUPFAM" id="SSF52172">
    <property type="entry name" value="CheY-like"/>
    <property type="match status" value="1"/>
</dbReference>
<evidence type="ECO:0000256" key="2">
    <source>
        <dbReference type="ARBA" id="ARBA00023125"/>
    </source>
</evidence>
<dbReference type="Pfam" id="PF00196">
    <property type="entry name" value="GerE"/>
    <property type="match status" value="1"/>
</dbReference>
<proteinExistence type="predicted"/>
<keyword evidence="1 3" id="KW-0597">Phosphoprotein</keyword>
<evidence type="ECO:0000259" key="5">
    <source>
        <dbReference type="PROSITE" id="PS50110"/>
    </source>
</evidence>
<dbReference type="STRING" id="1134406.ADN00_16440"/>
<evidence type="ECO:0000259" key="4">
    <source>
        <dbReference type="PROSITE" id="PS50043"/>
    </source>
</evidence>
<comment type="caution">
    <text evidence="6">The sequence shown here is derived from an EMBL/GenBank/DDBJ whole genome shotgun (WGS) entry which is preliminary data.</text>
</comment>
<dbReference type="InterPro" id="IPR000792">
    <property type="entry name" value="Tscrpt_reg_LuxR_C"/>
</dbReference>
<dbReference type="PROSITE" id="PS50043">
    <property type="entry name" value="HTH_LUXR_2"/>
    <property type="match status" value="1"/>
</dbReference>
<keyword evidence="2" id="KW-0238">DNA-binding</keyword>
<dbReference type="PROSITE" id="PS00622">
    <property type="entry name" value="HTH_LUXR_1"/>
    <property type="match status" value="1"/>
</dbReference>
<reference evidence="6 7" key="1">
    <citation type="submission" date="2015-07" db="EMBL/GenBank/DDBJ databases">
        <title>Genome sequence of Ornatilinea apprima DSM 23815.</title>
        <authorList>
            <person name="Hemp J."/>
            <person name="Ward L.M."/>
            <person name="Pace L.A."/>
            <person name="Fischer W.W."/>
        </authorList>
    </citation>
    <scope>NUCLEOTIDE SEQUENCE [LARGE SCALE GENOMIC DNA]</scope>
    <source>
        <strain evidence="6 7">P3M-1</strain>
    </source>
</reference>
<name>A0A0P6XBI6_9CHLR</name>
<dbReference type="PANTHER" id="PTHR43214:SF37">
    <property type="entry name" value="TRANSCRIPTIONAL REGULATORY PROTEIN YDFI"/>
    <property type="match status" value="1"/>
</dbReference>
<dbReference type="GO" id="GO:0000160">
    <property type="term" value="P:phosphorelay signal transduction system"/>
    <property type="evidence" value="ECO:0007669"/>
    <property type="project" value="InterPro"/>
</dbReference>
<dbReference type="InterPro" id="IPR001789">
    <property type="entry name" value="Sig_transdc_resp-reg_receiver"/>
</dbReference>
<dbReference type="PANTHER" id="PTHR43214">
    <property type="entry name" value="TWO-COMPONENT RESPONSE REGULATOR"/>
    <property type="match status" value="1"/>
</dbReference>
<dbReference type="Gene3D" id="3.40.50.2300">
    <property type="match status" value="1"/>
</dbReference>
<feature type="domain" description="HTH luxR-type" evidence="4">
    <location>
        <begin position="146"/>
        <end position="211"/>
    </location>
</feature>
<organism evidence="6 7">
    <name type="scientific">Ornatilinea apprima</name>
    <dbReference type="NCBI Taxonomy" id="1134406"/>
    <lineage>
        <taxon>Bacteria</taxon>
        <taxon>Bacillati</taxon>
        <taxon>Chloroflexota</taxon>
        <taxon>Anaerolineae</taxon>
        <taxon>Anaerolineales</taxon>
        <taxon>Anaerolineaceae</taxon>
        <taxon>Ornatilinea</taxon>
    </lineage>
</organism>
<evidence type="ECO:0000256" key="3">
    <source>
        <dbReference type="PROSITE-ProRule" id="PRU00169"/>
    </source>
</evidence>
<dbReference type="CDD" id="cd17535">
    <property type="entry name" value="REC_NarL-like"/>
    <property type="match status" value="1"/>
</dbReference>
<dbReference type="CDD" id="cd06170">
    <property type="entry name" value="LuxR_C_like"/>
    <property type="match status" value="1"/>
</dbReference>
<evidence type="ECO:0000256" key="1">
    <source>
        <dbReference type="ARBA" id="ARBA00022553"/>
    </source>
</evidence>
<dbReference type="SMART" id="SM00448">
    <property type="entry name" value="REC"/>
    <property type="match status" value="1"/>
</dbReference>
<dbReference type="InterPro" id="IPR039420">
    <property type="entry name" value="WalR-like"/>
</dbReference>
<dbReference type="AlphaFoldDB" id="A0A0P6XBI6"/>
<evidence type="ECO:0000313" key="7">
    <source>
        <dbReference type="Proteomes" id="UP000050417"/>
    </source>
</evidence>
<dbReference type="PRINTS" id="PR00038">
    <property type="entry name" value="HTHLUXR"/>
</dbReference>
<keyword evidence="7" id="KW-1185">Reference proteome</keyword>
<dbReference type="GO" id="GO:0003677">
    <property type="term" value="F:DNA binding"/>
    <property type="evidence" value="ECO:0007669"/>
    <property type="project" value="UniProtKB-KW"/>
</dbReference>
<dbReference type="PROSITE" id="PS50110">
    <property type="entry name" value="RESPONSE_REGULATORY"/>
    <property type="match status" value="1"/>
</dbReference>
<evidence type="ECO:0000313" key="6">
    <source>
        <dbReference type="EMBL" id="KPL72064.1"/>
    </source>
</evidence>
<dbReference type="OrthoDB" id="9780153at2"/>
<feature type="modified residue" description="4-aspartylphosphate" evidence="3">
    <location>
        <position position="55"/>
    </location>
</feature>
<dbReference type="SMART" id="SM00421">
    <property type="entry name" value="HTH_LUXR"/>
    <property type="match status" value="1"/>
</dbReference>
<dbReference type="RefSeq" id="WP_075064129.1">
    <property type="nucleotide sequence ID" value="NZ_LGCL01000040.1"/>
</dbReference>
<protein>
    <submittedName>
        <fullName evidence="6">LuxR family transcriptional regulator</fullName>
    </submittedName>
</protein>
<accession>A0A0P6XBI6</accession>